<proteinExistence type="predicted"/>
<feature type="compositionally biased region" description="Basic residues" evidence="1">
    <location>
        <begin position="92"/>
        <end position="102"/>
    </location>
</feature>
<evidence type="ECO:0000256" key="1">
    <source>
        <dbReference type="SAM" id="MobiDB-lite"/>
    </source>
</evidence>
<evidence type="ECO:0000313" key="3">
    <source>
        <dbReference type="Proteomes" id="UP000221080"/>
    </source>
</evidence>
<keyword evidence="2" id="KW-0812">Transmembrane</keyword>
<keyword evidence="3" id="KW-1185">Reference proteome</keyword>
<dbReference type="Proteomes" id="UP000221080">
    <property type="component" value="Chromosome 18"/>
</dbReference>
<gene>
    <name evidence="4" type="primary">LOC108278638</name>
</gene>
<feature type="region of interest" description="Disordered" evidence="1">
    <location>
        <begin position="91"/>
        <end position="116"/>
    </location>
</feature>
<accession>A0A2D0SYH8</accession>
<name>A0A2D0SYH8_ICTPU</name>
<keyword evidence="2" id="KW-1133">Transmembrane helix</keyword>
<dbReference type="RefSeq" id="XP_017347586.1">
    <property type="nucleotide sequence ID" value="XM_017492097.3"/>
</dbReference>
<feature type="region of interest" description="Disordered" evidence="1">
    <location>
        <begin position="19"/>
        <end position="38"/>
    </location>
</feature>
<dbReference type="AlphaFoldDB" id="A0A2D0SYH8"/>
<evidence type="ECO:0000313" key="4">
    <source>
        <dbReference type="RefSeq" id="XP_017347586.1"/>
    </source>
</evidence>
<feature type="transmembrane region" description="Helical" evidence="2">
    <location>
        <begin position="154"/>
        <end position="175"/>
    </location>
</feature>
<sequence>MIQFCTGIICRSVLNAETVHGDTPSNGVMSPRQHPRSFCPRVHLRSTSSYHEPSRRDENSKKSTTAIITGTVHERARARVCVCAHAGMFRPQRSRRRRRRRPNGWDGRTVNDSVSRARSPRVLNAPISTRRSHRAEALPRITFLHPSDSVMDPAVLIFLLYLMIAHDLVCGLIQYRAQAAKPHKRAALTWRSSARICHGPWRVSSTSVRSDRLRWKKTCRIVRKA</sequence>
<reference evidence="3" key="1">
    <citation type="journal article" date="2016" name="Nat. Commun.">
        <title>The channel catfish genome sequence provides insights into the evolution of scale formation in teleosts.</title>
        <authorList>
            <person name="Liu Z."/>
            <person name="Liu S."/>
            <person name="Yao J."/>
            <person name="Bao L."/>
            <person name="Zhang J."/>
            <person name="Li Y."/>
            <person name="Jiang C."/>
            <person name="Sun L."/>
            <person name="Wang R."/>
            <person name="Zhang Y."/>
            <person name="Zhou T."/>
            <person name="Zeng Q."/>
            <person name="Fu Q."/>
            <person name="Gao S."/>
            <person name="Li N."/>
            <person name="Koren S."/>
            <person name="Jiang Y."/>
            <person name="Zimin A."/>
            <person name="Xu P."/>
            <person name="Phillippy A.M."/>
            <person name="Geng X."/>
            <person name="Song L."/>
            <person name="Sun F."/>
            <person name="Li C."/>
            <person name="Wang X."/>
            <person name="Chen A."/>
            <person name="Jin Y."/>
            <person name="Yuan Z."/>
            <person name="Yang Y."/>
            <person name="Tan S."/>
            <person name="Peatman E."/>
            <person name="Lu J."/>
            <person name="Qin Z."/>
            <person name="Dunham R."/>
            <person name="Li Z."/>
            <person name="Sonstegard T."/>
            <person name="Feng J."/>
            <person name="Danzmann R.G."/>
            <person name="Schroeder S."/>
            <person name="Scheffler B."/>
            <person name="Duke M.V."/>
            <person name="Ballard L."/>
            <person name="Kucuktas H."/>
            <person name="Kaltenboeck L."/>
            <person name="Liu H."/>
            <person name="Armbruster J."/>
            <person name="Xie Y."/>
            <person name="Kirby M.L."/>
            <person name="Tian Y."/>
            <person name="Flanagan M.E."/>
            <person name="Mu W."/>
            <person name="Waldbieser G.C."/>
        </authorList>
    </citation>
    <scope>NUCLEOTIDE SEQUENCE [LARGE SCALE GENOMIC DNA]</scope>
    <source>
        <strain evidence="3">SDA103</strain>
    </source>
</reference>
<dbReference type="GeneID" id="108278638"/>
<dbReference type="OrthoDB" id="10018446at2759"/>
<reference evidence="4" key="2">
    <citation type="submission" date="2025-08" db="UniProtKB">
        <authorList>
            <consortium name="RefSeq"/>
        </authorList>
    </citation>
    <scope>IDENTIFICATION</scope>
    <source>
        <tissue evidence="4">Blood</tissue>
    </source>
</reference>
<dbReference type="KEGG" id="ipu:108278638"/>
<keyword evidence="2" id="KW-0472">Membrane</keyword>
<evidence type="ECO:0000256" key="2">
    <source>
        <dbReference type="SAM" id="Phobius"/>
    </source>
</evidence>
<organism evidence="3 4">
    <name type="scientific">Ictalurus punctatus</name>
    <name type="common">Channel catfish</name>
    <name type="synonym">Silurus punctatus</name>
    <dbReference type="NCBI Taxonomy" id="7998"/>
    <lineage>
        <taxon>Eukaryota</taxon>
        <taxon>Metazoa</taxon>
        <taxon>Chordata</taxon>
        <taxon>Craniata</taxon>
        <taxon>Vertebrata</taxon>
        <taxon>Euteleostomi</taxon>
        <taxon>Actinopterygii</taxon>
        <taxon>Neopterygii</taxon>
        <taxon>Teleostei</taxon>
        <taxon>Ostariophysi</taxon>
        <taxon>Siluriformes</taxon>
        <taxon>Ictaluridae</taxon>
        <taxon>Ictalurus</taxon>
    </lineage>
</organism>
<protein>
    <submittedName>
        <fullName evidence="4">Uncharacterized protein LOC108278638</fullName>
    </submittedName>
</protein>